<dbReference type="GO" id="GO:0005524">
    <property type="term" value="F:ATP binding"/>
    <property type="evidence" value="ECO:0007669"/>
    <property type="project" value="UniProtKB-KW"/>
</dbReference>
<keyword evidence="2" id="KW-0547">Nucleotide-binding</keyword>
<dbReference type="Pfam" id="PF00012">
    <property type="entry name" value="HSP70"/>
    <property type="match status" value="1"/>
</dbReference>
<proteinExistence type="inferred from homology"/>
<evidence type="ECO:0000256" key="2">
    <source>
        <dbReference type="ARBA" id="ARBA00022741"/>
    </source>
</evidence>
<gene>
    <name evidence="4" type="ORF">KY46_13125</name>
</gene>
<dbReference type="InterPro" id="IPR013126">
    <property type="entry name" value="Hsp_70_fam"/>
</dbReference>
<evidence type="ECO:0000313" key="5">
    <source>
        <dbReference type="Proteomes" id="UP000033633"/>
    </source>
</evidence>
<reference evidence="4 5" key="1">
    <citation type="submission" date="2014-12" db="EMBL/GenBank/DDBJ databases">
        <title>Mercury Reductase activity and rhizosphere competence traits in the genome of root associated Photobacterium halotolerans MELD1.</title>
        <authorList>
            <person name="Mathew D.C."/>
            <person name="Huang C.-C."/>
        </authorList>
    </citation>
    <scope>NUCLEOTIDE SEQUENCE [LARGE SCALE GENOMIC DNA]</scope>
    <source>
        <strain evidence="4 5">MELD1</strain>
    </source>
</reference>
<evidence type="ECO:0000256" key="1">
    <source>
        <dbReference type="ARBA" id="ARBA00007381"/>
    </source>
</evidence>
<dbReference type="PATRIC" id="fig|265726.11.peg.846"/>
<dbReference type="InterPro" id="IPR042054">
    <property type="entry name" value="YegD-like"/>
</dbReference>
<evidence type="ECO:0000313" key="4">
    <source>
        <dbReference type="EMBL" id="KKC99323.1"/>
    </source>
</evidence>
<keyword evidence="3" id="KW-0067">ATP-binding</keyword>
<dbReference type="SUPFAM" id="SSF53067">
    <property type="entry name" value="Actin-like ATPase domain"/>
    <property type="match status" value="2"/>
</dbReference>
<dbReference type="Gene3D" id="3.30.420.40">
    <property type="match status" value="2"/>
</dbReference>
<protein>
    <submittedName>
        <fullName evidence="4">Chaperone</fullName>
    </submittedName>
</protein>
<dbReference type="Proteomes" id="UP000033633">
    <property type="component" value="Unassembled WGS sequence"/>
</dbReference>
<comment type="similarity">
    <text evidence="1">Belongs to the heat shock protein 70 family.</text>
</comment>
<sequence>MYIGFDYGTANCAVAMMENGQPKLLPLEGDSFFIPSALAAPTREAVSEALFRHYDIKPADKIGEQLLRRSISANKDDDIIVDAHALQFGQQALETYLNDPDEVYYVKSPKSFLGASGLQDIQLSLFEDLVCAMMANIKHRSESQCGEAITHAVIGRPVNFQGTGGTKANQQAETILRRAATRAGFKAIEFQFEPVAAGLEYESQLQEDKTVLVVDIGGGTTDCSVLQMGPGWLNKADRTEGLLAHSGSRVGGNDLDIALAFERIMPLFGKHSTNQRGLAAPISQFWNPVAINNVAAQSDFYASANLAVLQQLVRDSAEPALLQRLLQVYHHTLGHQLVREAELLKIALSDAASASTEIRIGQETLPVSSTNQELAAAVSSSAEKISALINEALSQAECAPDVIFMTGGSARSPMLRQLIEQRLPGVPIVAGDYFGSVTAGLSRWAEFCFR</sequence>
<dbReference type="InterPro" id="IPR043129">
    <property type="entry name" value="ATPase_NBD"/>
</dbReference>
<dbReference type="EMBL" id="JWYV01000011">
    <property type="protein sequence ID" value="KKC99323.1"/>
    <property type="molecule type" value="Genomic_DNA"/>
</dbReference>
<comment type="caution">
    <text evidence="4">The sequence shown here is derived from an EMBL/GenBank/DDBJ whole genome shotgun (WGS) entry which is preliminary data.</text>
</comment>
<dbReference type="RefSeq" id="WP_046221097.1">
    <property type="nucleotide sequence ID" value="NZ_JWYV01000011.1"/>
</dbReference>
<dbReference type="Gene3D" id="3.90.640.10">
    <property type="entry name" value="Actin, Chain A, domain 4"/>
    <property type="match status" value="1"/>
</dbReference>
<organism evidence="4 5">
    <name type="scientific">Photobacterium halotolerans</name>
    <dbReference type="NCBI Taxonomy" id="265726"/>
    <lineage>
        <taxon>Bacteria</taxon>
        <taxon>Pseudomonadati</taxon>
        <taxon>Pseudomonadota</taxon>
        <taxon>Gammaproteobacteria</taxon>
        <taxon>Vibrionales</taxon>
        <taxon>Vibrionaceae</taxon>
        <taxon>Photobacterium</taxon>
    </lineage>
</organism>
<dbReference type="PROSITE" id="PS00329">
    <property type="entry name" value="HSP70_2"/>
    <property type="match status" value="1"/>
</dbReference>
<dbReference type="NCBIfam" id="NF008673">
    <property type="entry name" value="PRK11678.1"/>
    <property type="match status" value="1"/>
</dbReference>
<dbReference type="PANTHER" id="PTHR19375">
    <property type="entry name" value="HEAT SHOCK PROTEIN 70KDA"/>
    <property type="match status" value="1"/>
</dbReference>
<name>A0A0F5VB26_9GAMM</name>
<dbReference type="CDD" id="cd10231">
    <property type="entry name" value="ASKHA_NBD_HSP70_YegD-like"/>
    <property type="match status" value="1"/>
</dbReference>
<keyword evidence="5" id="KW-1185">Reference proteome</keyword>
<dbReference type="AlphaFoldDB" id="A0A0F5VB26"/>
<dbReference type="OrthoDB" id="9807934at2"/>
<dbReference type="InterPro" id="IPR018181">
    <property type="entry name" value="Heat_shock_70_CS"/>
</dbReference>
<dbReference type="GO" id="GO:0140662">
    <property type="term" value="F:ATP-dependent protein folding chaperone"/>
    <property type="evidence" value="ECO:0007669"/>
    <property type="project" value="InterPro"/>
</dbReference>
<evidence type="ECO:0000256" key="3">
    <source>
        <dbReference type="ARBA" id="ARBA00022840"/>
    </source>
</evidence>
<accession>A0A0F5VB26</accession>
<dbReference type="STRING" id="265726.KY46_13125"/>